<dbReference type="InterPro" id="IPR050645">
    <property type="entry name" value="Histidine_acid_phosphatase"/>
</dbReference>
<reference evidence="8" key="1">
    <citation type="submission" date="2023-01" db="EMBL/GenBank/DDBJ databases">
        <title>Genome assembly of the deep-sea coral Lophelia pertusa.</title>
        <authorList>
            <person name="Herrera S."/>
            <person name="Cordes E."/>
        </authorList>
    </citation>
    <scope>NUCLEOTIDE SEQUENCE</scope>
    <source>
        <strain evidence="8">USNM1676648</strain>
        <tissue evidence="8">Polyp</tissue>
    </source>
</reference>
<evidence type="ECO:0000313" key="8">
    <source>
        <dbReference type="EMBL" id="KAJ7383827.1"/>
    </source>
</evidence>
<dbReference type="AlphaFoldDB" id="A0A9W9ZLD5"/>
<comment type="similarity">
    <text evidence="2">Belongs to the histidine acid phosphatase family.</text>
</comment>
<evidence type="ECO:0000256" key="3">
    <source>
        <dbReference type="ARBA" id="ARBA00012646"/>
    </source>
</evidence>
<organism evidence="8 9">
    <name type="scientific">Desmophyllum pertusum</name>
    <dbReference type="NCBI Taxonomy" id="174260"/>
    <lineage>
        <taxon>Eukaryota</taxon>
        <taxon>Metazoa</taxon>
        <taxon>Cnidaria</taxon>
        <taxon>Anthozoa</taxon>
        <taxon>Hexacorallia</taxon>
        <taxon>Scleractinia</taxon>
        <taxon>Caryophylliina</taxon>
        <taxon>Caryophylliidae</taxon>
        <taxon>Desmophyllum</taxon>
    </lineage>
</organism>
<dbReference type="OrthoDB" id="258392at2759"/>
<dbReference type="PANTHER" id="PTHR11567">
    <property type="entry name" value="ACID PHOSPHATASE-RELATED"/>
    <property type="match status" value="1"/>
</dbReference>
<dbReference type="Proteomes" id="UP001163046">
    <property type="component" value="Unassembled WGS sequence"/>
</dbReference>
<evidence type="ECO:0000256" key="6">
    <source>
        <dbReference type="ARBA" id="ARBA00023157"/>
    </source>
</evidence>
<dbReference type="EC" id="3.1.3.2" evidence="3"/>
<evidence type="ECO:0000256" key="5">
    <source>
        <dbReference type="ARBA" id="ARBA00022801"/>
    </source>
</evidence>
<dbReference type="PANTHER" id="PTHR11567:SF211">
    <property type="entry name" value="PROSTATIC ACID PHOSPHATASE"/>
    <property type="match status" value="1"/>
</dbReference>
<protein>
    <recommendedName>
        <fullName evidence="3">acid phosphatase</fullName>
        <ecNumber evidence="3">3.1.3.2</ecNumber>
    </recommendedName>
</protein>
<keyword evidence="5" id="KW-0378">Hydrolase</keyword>
<keyword evidence="6" id="KW-1015">Disulfide bond</keyword>
<dbReference type="Pfam" id="PF00328">
    <property type="entry name" value="His_Phos_2"/>
    <property type="match status" value="1"/>
</dbReference>
<keyword evidence="7" id="KW-0325">Glycoprotein</keyword>
<dbReference type="SUPFAM" id="SSF53254">
    <property type="entry name" value="Phosphoglycerate mutase-like"/>
    <property type="match status" value="1"/>
</dbReference>
<evidence type="ECO:0000313" key="9">
    <source>
        <dbReference type="Proteomes" id="UP001163046"/>
    </source>
</evidence>
<keyword evidence="9" id="KW-1185">Reference proteome</keyword>
<comment type="caution">
    <text evidence="8">The sequence shown here is derived from an EMBL/GenBank/DDBJ whole genome shotgun (WGS) entry which is preliminary data.</text>
</comment>
<dbReference type="InterPro" id="IPR029033">
    <property type="entry name" value="His_PPase_superfam"/>
</dbReference>
<dbReference type="GO" id="GO:0003993">
    <property type="term" value="F:acid phosphatase activity"/>
    <property type="evidence" value="ECO:0007669"/>
    <property type="project" value="UniProtKB-EC"/>
</dbReference>
<evidence type="ECO:0000256" key="7">
    <source>
        <dbReference type="ARBA" id="ARBA00023180"/>
    </source>
</evidence>
<gene>
    <name evidence="8" type="ORF">OS493_025699</name>
</gene>
<evidence type="ECO:0000256" key="4">
    <source>
        <dbReference type="ARBA" id="ARBA00022729"/>
    </source>
</evidence>
<keyword evidence="4" id="KW-0732">Signal</keyword>
<accession>A0A9W9ZLD5</accession>
<evidence type="ECO:0000256" key="1">
    <source>
        <dbReference type="ARBA" id="ARBA00000032"/>
    </source>
</evidence>
<dbReference type="EMBL" id="MU825894">
    <property type="protein sequence ID" value="KAJ7383827.1"/>
    <property type="molecule type" value="Genomic_DNA"/>
</dbReference>
<comment type="catalytic activity">
    <reaction evidence="1">
        <text>a phosphate monoester + H2O = an alcohol + phosphate</text>
        <dbReference type="Rhea" id="RHEA:15017"/>
        <dbReference type="ChEBI" id="CHEBI:15377"/>
        <dbReference type="ChEBI" id="CHEBI:30879"/>
        <dbReference type="ChEBI" id="CHEBI:43474"/>
        <dbReference type="ChEBI" id="CHEBI:67140"/>
        <dbReference type="EC" id="3.1.3.2"/>
    </reaction>
</comment>
<proteinExistence type="inferred from homology"/>
<evidence type="ECO:0000256" key="2">
    <source>
        <dbReference type="ARBA" id="ARBA00005375"/>
    </source>
</evidence>
<sequence>MCILPQDIYVRSSDYSRTLNSALSFLLGLYPPRNQTLNVSYAGVFRAPYNIQQVPIHTVATEDDQVLRGWLACPELHKRLAEFYKSSEFQKKESESAELRKQLEDIMGIGKIELKDFYNVYDYIHLHRLYNHTYNLNITEEQWTKLVYLADWVEYNKYSKEMIGDIGGGLLANEIASSFSKVVAKQSKTKLPATTLPPLSKRMFSSVFSCSWFK</sequence>
<dbReference type="InterPro" id="IPR000560">
    <property type="entry name" value="His_Pase_clade-2"/>
</dbReference>
<name>A0A9W9ZLD5_9CNID</name>
<dbReference type="Gene3D" id="3.40.50.1240">
    <property type="entry name" value="Phosphoglycerate mutase-like"/>
    <property type="match status" value="1"/>
</dbReference>